<protein>
    <recommendedName>
        <fullName evidence="3">DNA-binding protein</fullName>
    </recommendedName>
</protein>
<proteinExistence type="predicted"/>
<dbReference type="AlphaFoldDB" id="A0A3P3DQT3"/>
<accession>A0A3P3DQT3</accession>
<evidence type="ECO:0000313" key="1">
    <source>
        <dbReference type="EMBL" id="RRH76575.1"/>
    </source>
</evidence>
<dbReference type="OrthoDB" id="7364180at2"/>
<comment type="caution">
    <text evidence="1">The sequence shown here is derived from an EMBL/GenBank/DDBJ whole genome shotgun (WGS) entry which is preliminary data.</text>
</comment>
<gene>
    <name evidence="1" type="ORF">EG244_05230</name>
</gene>
<keyword evidence="2" id="KW-1185">Reference proteome</keyword>
<evidence type="ECO:0008006" key="3">
    <source>
        <dbReference type="Google" id="ProtNLM"/>
    </source>
</evidence>
<evidence type="ECO:0000313" key="2">
    <source>
        <dbReference type="Proteomes" id="UP000282125"/>
    </source>
</evidence>
<sequence length="88" mass="9821">MEPAHIKATERDEIIARKPRLRRDEASRYLETQFGLPYAPATLATLATRGGGPAYQLANRTPLYPKEALDEWARAKLGPLRVSTSDTL</sequence>
<organism evidence="1 2">
    <name type="scientific">Falsigemmobacter faecalis</name>
    <dbReference type="NCBI Taxonomy" id="2488730"/>
    <lineage>
        <taxon>Bacteria</taxon>
        <taxon>Pseudomonadati</taxon>
        <taxon>Pseudomonadota</taxon>
        <taxon>Alphaproteobacteria</taxon>
        <taxon>Rhodobacterales</taxon>
        <taxon>Paracoccaceae</taxon>
        <taxon>Falsigemmobacter</taxon>
    </lineage>
</organism>
<dbReference type="RefSeq" id="WP_124963962.1">
    <property type="nucleotide sequence ID" value="NZ_RRAZ01000006.1"/>
</dbReference>
<reference evidence="1 2" key="1">
    <citation type="submission" date="2018-11" db="EMBL/GenBank/DDBJ databases">
        <title>Gemmobacter sp. nov., YIM 102744-1 draft genome.</title>
        <authorList>
            <person name="Li G."/>
            <person name="Jiang Y."/>
        </authorList>
    </citation>
    <scope>NUCLEOTIDE SEQUENCE [LARGE SCALE GENOMIC DNA]</scope>
    <source>
        <strain evidence="1 2">YIM 102744-1</strain>
    </source>
</reference>
<name>A0A3P3DQT3_9RHOB</name>
<dbReference type="EMBL" id="RRAZ01000006">
    <property type="protein sequence ID" value="RRH76575.1"/>
    <property type="molecule type" value="Genomic_DNA"/>
</dbReference>
<dbReference type="Proteomes" id="UP000282125">
    <property type="component" value="Unassembled WGS sequence"/>
</dbReference>